<dbReference type="EMBL" id="CAJMWV010002586">
    <property type="protein sequence ID" value="CAE6466327.1"/>
    <property type="molecule type" value="Genomic_DNA"/>
</dbReference>
<feature type="region of interest" description="Disordered" evidence="1">
    <location>
        <begin position="34"/>
        <end position="181"/>
    </location>
</feature>
<feature type="compositionally biased region" description="Pro residues" evidence="1">
    <location>
        <begin position="159"/>
        <end position="178"/>
    </location>
</feature>
<gene>
    <name evidence="2" type="ORF">RDB_LOCUS81323</name>
</gene>
<feature type="compositionally biased region" description="Low complexity" evidence="1">
    <location>
        <begin position="68"/>
        <end position="78"/>
    </location>
</feature>
<feature type="region of interest" description="Disordered" evidence="1">
    <location>
        <begin position="352"/>
        <end position="371"/>
    </location>
</feature>
<protein>
    <submittedName>
        <fullName evidence="2">Uncharacterized protein</fullName>
    </submittedName>
</protein>
<dbReference type="AlphaFoldDB" id="A0A8H3BUT9"/>
<sequence>MRIRKVATTEYTTITVPCPECGCGCDVNLEDSDEDEIISVSSDSEEETPVAKRPRVKLELSDSEFESKPVIPSSSIPPSSYPPTLHSDSDDDFSPWPTTFLKPEPASQLPKPEPLSQILIPPTPPKSKFKFKPKPKPMIPPPSSYPPTLDTDSDDDDIPPWPTTYPNPEPPSQLPKPEPLTQIQILPPTPPKSEPLTQTNIHQFFSQYSSRAFEYNPARPVMSEFYRMVDSKDFPKASQAQAKQDIQDALTKDFNLIYGTDVGDLDAWQGLCRVLEFDYIPDDLLECQELVAATYVNIIDLIDTKNTGKPVQHFNSEKELSKYTKKHGKFFPRNNVHSGGLLKFLLRRIHSPTDATRDNPNPHHGWVGKKR</sequence>
<dbReference type="Proteomes" id="UP000663831">
    <property type="component" value="Unassembled WGS sequence"/>
</dbReference>
<feature type="compositionally biased region" description="Pro residues" evidence="1">
    <location>
        <begin position="136"/>
        <end position="145"/>
    </location>
</feature>
<reference evidence="2" key="1">
    <citation type="submission" date="2021-01" db="EMBL/GenBank/DDBJ databases">
        <authorList>
            <person name="Kaushik A."/>
        </authorList>
    </citation>
    <scope>NUCLEOTIDE SEQUENCE</scope>
    <source>
        <strain evidence="2">AG3-1AP</strain>
    </source>
</reference>
<comment type="caution">
    <text evidence="2">The sequence shown here is derived from an EMBL/GenBank/DDBJ whole genome shotgun (WGS) entry which is preliminary data.</text>
</comment>
<evidence type="ECO:0000256" key="1">
    <source>
        <dbReference type="SAM" id="MobiDB-lite"/>
    </source>
</evidence>
<dbReference type="PANTHER" id="PTHR38846:SF1">
    <property type="entry name" value="C3H1-TYPE DOMAIN-CONTAINING PROTEIN"/>
    <property type="match status" value="1"/>
</dbReference>
<dbReference type="PRINTS" id="PR01217">
    <property type="entry name" value="PRICHEXTENSN"/>
</dbReference>
<feature type="compositionally biased region" description="Acidic residues" evidence="1">
    <location>
        <begin position="34"/>
        <end position="48"/>
    </location>
</feature>
<evidence type="ECO:0000313" key="3">
    <source>
        <dbReference type="Proteomes" id="UP000663831"/>
    </source>
</evidence>
<proteinExistence type="predicted"/>
<evidence type="ECO:0000313" key="2">
    <source>
        <dbReference type="EMBL" id="CAE6466327.1"/>
    </source>
</evidence>
<name>A0A8H3BUT9_9AGAM</name>
<dbReference type="PANTHER" id="PTHR38846">
    <property type="entry name" value="C3H1-TYPE DOMAIN-CONTAINING PROTEIN"/>
    <property type="match status" value="1"/>
</dbReference>
<accession>A0A8H3BUT9</accession>
<organism evidence="2 3">
    <name type="scientific">Rhizoctonia solani</name>
    <dbReference type="NCBI Taxonomy" id="456999"/>
    <lineage>
        <taxon>Eukaryota</taxon>
        <taxon>Fungi</taxon>
        <taxon>Dikarya</taxon>
        <taxon>Basidiomycota</taxon>
        <taxon>Agaricomycotina</taxon>
        <taxon>Agaricomycetes</taxon>
        <taxon>Cantharellales</taxon>
        <taxon>Ceratobasidiaceae</taxon>
        <taxon>Rhizoctonia</taxon>
    </lineage>
</organism>